<dbReference type="PANTHER" id="PTHR30222">
    <property type="entry name" value="SPERMIDINE/PUTRESCINE-BINDING PERIPLASMIC PROTEIN"/>
    <property type="match status" value="1"/>
</dbReference>
<comment type="caution">
    <text evidence="3">The sequence shown here is derived from an EMBL/GenBank/DDBJ whole genome shotgun (WGS) entry which is preliminary data.</text>
</comment>
<dbReference type="EMBL" id="JAAGBB010000037">
    <property type="protein sequence ID" value="MBR0667563.1"/>
    <property type="molecule type" value="Genomic_DNA"/>
</dbReference>
<dbReference type="SUPFAM" id="SSF53850">
    <property type="entry name" value="Periplasmic binding protein-like II"/>
    <property type="match status" value="1"/>
</dbReference>
<organism evidence="3 4">
    <name type="scientific">Plastoroseomonas hellenica</name>
    <dbReference type="NCBI Taxonomy" id="2687306"/>
    <lineage>
        <taxon>Bacteria</taxon>
        <taxon>Pseudomonadati</taxon>
        <taxon>Pseudomonadota</taxon>
        <taxon>Alphaproteobacteria</taxon>
        <taxon>Acetobacterales</taxon>
        <taxon>Acetobacteraceae</taxon>
        <taxon>Plastoroseomonas</taxon>
    </lineage>
</organism>
<keyword evidence="1 2" id="KW-0732">Signal</keyword>
<dbReference type="Pfam" id="PF13416">
    <property type="entry name" value="SBP_bac_8"/>
    <property type="match status" value="1"/>
</dbReference>
<dbReference type="RefSeq" id="WP_211855342.1">
    <property type="nucleotide sequence ID" value="NZ_JAAGBB010000037.1"/>
</dbReference>
<evidence type="ECO:0000256" key="1">
    <source>
        <dbReference type="ARBA" id="ARBA00022729"/>
    </source>
</evidence>
<evidence type="ECO:0000313" key="3">
    <source>
        <dbReference type="EMBL" id="MBR0667563.1"/>
    </source>
</evidence>
<feature type="chain" id="PRO_5046976603" evidence="2">
    <location>
        <begin position="30"/>
        <end position="369"/>
    </location>
</feature>
<evidence type="ECO:0000313" key="4">
    <source>
        <dbReference type="Proteomes" id="UP001196870"/>
    </source>
</evidence>
<protein>
    <submittedName>
        <fullName evidence="3">Extracellular solute-binding protein</fullName>
    </submittedName>
</protein>
<reference evidence="4" key="1">
    <citation type="journal article" date="2021" name="Syst. Appl. Microbiol.">
        <title>Roseomonas hellenica sp. nov., isolated from roots of wild-growing Alkanna tinctoria.</title>
        <authorList>
            <person name="Rat A."/>
            <person name="Naranjo H.D."/>
            <person name="Lebbe L."/>
            <person name="Cnockaert M."/>
            <person name="Krigas N."/>
            <person name="Grigoriadou K."/>
            <person name="Maloupa E."/>
            <person name="Willems A."/>
        </authorList>
    </citation>
    <scope>NUCLEOTIDE SEQUENCE [LARGE SCALE GENOMIC DNA]</scope>
    <source>
        <strain evidence="4">LMG 31523</strain>
    </source>
</reference>
<dbReference type="Proteomes" id="UP001196870">
    <property type="component" value="Unassembled WGS sequence"/>
</dbReference>
<name>A0ABS5F4Q3_9PROT</name>
<gene>
    <name evidence="3" type="ORF">GXW71_24615</name>
</gene>
<sequence length="369" mass="40185">MRLDLSRRRLLATAALSGAVAGLARPAIAQNSLRGTGSVIVHFGGGSMGEAQRIAYSEPFQAETGIRVIHQAGVAAGVQRAAILAGAPKHDVANISGGSMAAFEQDGLLQPVDYGYWAPQNRAGYDLVPASQFNVPAMLYSMVVAFDQQRYASRAPESWADLWNLRDFPGRRTLAAGTNAADGASYEIALLADGVKPEDLYPIDWERALRSLDRLRADVVKWWANGAESVQLQVDRQATIGSAWNGRIDGANEQGARIGKSWNQGILQWAGWAIPRGATNSENAQKYIAFMSRPEPQARFSEIITYGPTNALAFNHIPAERAALLPTAPAVKDRQIVQNYTFWNTVDASGQTGLRRAIAEWERWIAARR</sequence>
<dbReference type="InterPro" id="IPR006059">
    <property type="entry name" value="SBP"/>
</dbReference>
<accession>A0ABS5F4Q3</accession>
<dbReference type="PANTHER" id="PTHR30222:SF2">
    <property type="entry name" value="ABC TRANSPORTER SUBSTRATE-BINDING PROTEIN"/>
    <property type="match status" value="1"/>
</dbReference>
<dbReference type="InterPro" id="IPR006311">
    <property type="entry name" value="TAT_signal"/>
</dbReference>
<proteinExistence type="predicted"/>
<keyword evidence="4" id="KW-1185">Reference proteome</keyword>
<dbReference type="PROSITE" id="PS51318">
    <property type="entry name" value="TAT"/>
    <property type="match status" value="1"/>
</dbReference>
<dbReference type="Gene3D" id="3.40.190.10">
    <property type="entry name" value="Periplasmic binding protein-like II"/>
    <property type="match status" value="2"/>
</dbReference>
<evidence type="ECO:0000256" key="2">
    <source>
        <dbReference type="SAM" id="SignalP"/>
    </source>
</evidence>
<feature type="signal peptide" evidence="2">
    <location>
        <begin position="1"/>
        <end position="29"/>
    </location>
</feature>